<evidence type="ECO:0000313" key="2">
    <source>
        <dbReference type="EMBL" id="OPC79897.1"/>
    </source>
</evidence>
<sequence length="349" mass="37981">MRQQAAEALDEAFARLHRTGSEFDDKLSNHGPMAVEALVHAGQWEAVPAWLDSYTRRLEPVLRPTERIGRDAWREALGDRARDGDWIALFTDEIAERPWREVLALWWPRLLPGLPGGATHGVIRVGHAVRALLDLGESPVRLAEFAHAMAYFASSNQALPELPRLAGGRTPFEALDAVPPLPIDEKDHISRRLDFLAGWDAWLTPTLSVQEATTPERAQALLADTVHAATLRYLRRGHGSGVMNVHAVTAPSAVLRVLPALPREQWIPSYTTAWATSSAVFAVYSGREDATGTPAPAPDPVEAGLRALAHGDEHVIKLVDTAVDVFARSGDTRALAAGTLAAELIAPEH</sequence>
<dbReference type="AlphaFoldDB" id="A0A1T3NSM9"/>
<dbReference type="OrthoDB" id="6396144at2"/>
<accession>A0A1T3NSM9</accession>
<dbReference type="Proteomes" id="UP000190037">
    <property type="component" value="Unassembled WGS sequence"/>
</dbReference>
<keyword evidence="3" id="KW-1185">Reference proteome</keyword>
<dbReference type="RefSeq" id="WP_078974165.1">
    <property type="nucleotide sequence ID" value="NZ_MWQN01000001.1"/>
</dbReference>
<reference evidence="2 3" key="1">
    <citation type="submission" date="2017-03" db="EMBL/GenBank/DDBJ databases">
        <title>Draft genome sequence of Streptomyces scabrisporus NF3, endophyte isolated from Amphipterygium adstringens.</title>
        <authorList>
            <person name="Vazquez M."/>
            <person name="Ceapa C.D."/>
            <person name="Rodriguez Luna D."/>
            <person name="Sanchez Esquivel S."/>
        </authorList>
    </citation>
    <scope>NUCLEOTIDE SEQUENCE [LARGE SCALE GENOMIC DNA]</scope>
    <source>
        <strain evidence="2 3">NF3</strain>
    </source>
</reference>
<name>A0A1T3NSM9_9ACTN</name>
<proteinExistence type="predicted"/>
<gene>
    <name evidence="2" type="ORF">B4N89_02120</name>
</gene>
<evidence type="ECO:0008006" key="4">
    <source>
        <dbReference type="Google" id="ProtNLM"/>
    </source>
</evidence>
<organism evidence="2 3">
    <name type="scientific">Embleya scabrispora</name>
    <dbReference type="NCBI Taxonomy" id="159449"/>
    <lineage>
        <taxon>Bacteria</taxon>
        <taxon>Bacillati</taxon>
        <taxon>Actinomycetota</taxon>
        <taxon>Actinomycetes</taxon>
        <taxon>Kitasatosporales</taxon>
        <taxon>Streptomycetaceae</taxon>
        <taxon>Embleya</taxon>
    </lineage>
</organism>
<evidence type="ECO:0000313" key="3">
    <source>
        <dbReference type="Proteomes" id="UP000190037"/>
    </source>
</evidence>
<keyword evidence="1" id="KW-0560">Oxidoreductase</keyword>
<evidence type="ECO:0000256" key="1">
    <source>
        <dbReference type="ARBA" id="ARBA00023002"/>
    </source>
</evidence>
<protein>
    <recommendedName>
        <fullName evidence="4">DUF4243 domain-containing protein</fullName>
    </recommendedName>
</protein>
<dbReference type="EMBL" id="MWQN01000001">
    <property type="protein sequence ID" value="OPC79897.1"/>
    <property type="molecule type" value="Genomic_DNA"/>
</dbReference>
<dbReference type="InterPro" id="IPR025337">
    <property type="entry name" value="Questin_oxidase-like"/>
</dbReference>
<dbReference type="Pfam" id="PF14027">
    <property type="entry name" value="Questin_oxidase"/>
    <property type="match status" value="1"/>
</dbReference>
<dbReference type="GO" id="GO:0016491">
    <property type="term" value="F:oxidoreductase activity"/>
    <property type="evidence" value="ECO:0007669"/>
    <property type="project" value="UniProtKB-KW"/>
</dbReference>
<dbReference type="STRING" id="159449.B4N89_02120"/>
<comment type="caution">
    <text evidence="2">The sequence shown here is derived from an EMBL/GenBank/DDBJ whole genome shotgun (WGS) entry which is preliminary data.</text>
</comment>